<name>A0A4Z1END8_9HELO</name>
<protein>
    <submittedName>
        <fullName evidence="1">Uncharacterized protein</fullName>
    </submittedName>
</protein>
<dbReference type="AlphaFoldDB" id="A0A4Z1END8"/>
<evidence type="ECO:0000313" key="1">
    <source>
        <dbReference type="EMBL" id="TGO10527.1"/>
    </source>
</evidence>
<accession>A0A4Z1END8</accession>
<dbReference type="EMBL" id="PQXH01000133">
    <property type="protein sequence ID" value="TGO10527.1"/>
    <property type="molecule type" value="Genomic_DNA"/>
</dbReference>
<proteinExistence type="predicted"/>
<sequence>MDIEVVQENADGYCPDPELADISENRTFCLPNSSIILHMVQIIGRIYAYARTLMLLFLNNSLHGESSLPSTSTNTGVDWVRFRYLEVEGGPVEFRQRARVGFERRVGNDELINTGTGKVTYLEHICLAFSMRLEPEV</sequence>
<comment type="caution">
    <text evidence="1">The sequence shown here is derived from an EMBL/GenBank/DDBJ whole genome shotgun (WGS) entry which is preliminary data.</text>
</comment>
<evidence type="ECO:0000313" key="2">
    <source>
        <dbReference type="Proteomes" id="UP000297777"/>
    </source>
</evidence>
<reference evidence="1 2" key="1">
    <citation type="submission" date="2017-12" db="EMBL/GenBank/DDBJ databases">
        <title>Comparative genomics of Botrytis spp.</title>
        <authorList>
            <person name="Valero-Jimenez C.A."/>
            <person name="Tapia P."/>
            <person name="Veloso J."/>
            <person name="Silva-Moreno E."/>
            <person name="Staats M."/>
            <person name="Valdes J.H."/>
            <person name="Van Kan J.A.L."/>
        </authorList>
    </citation>
    <scope>NUCLEOTIDE SEQUENCE [LARGE SCALE GENOMIC DNA]</scope>
    <source>
        <strain evidence="1 2">Bt9001</strain>
    </source>
</reference>
<dbReference type="Proteomes" id="UP000297777">
    <property type="component" value="Unassembled WGS sequence"/>
</dbReference>
<gene>
    <name evidence="1" type="ORF">BTUL_0133g00340</name>
</gene>
<organism evidence="1 2">
    <name type="scientific">Botrytis tulipae</name>
    <dbReference type="NCBI Taxonomy" id="87230"/>
    <lineage>
        <taxon>Eukaryota</taxon>
        <taxon>Fungi</taxon>
        <taxon>Dikarya</taxon>
        <taxon>Ascomycota</taxon>
        <taxon>Pezizomycotina</taxon>
        <taxon>Leotiomycetes</taxon>
        <taxon>Helotiales</taxon>
        <taxon>Sclerotiniaceae</taxon>
        <taxon>Botrytis</taxon>
    </lineage>
</organism>
<dbReference type="OrthoDB" id="3522502at2759"/>
<keyword evidence="2" id="KW-1185">Reference proteome</keyword>